<gene>
    <name evidence="2" type="ORF">OESDEN_24696</name>
</gene>
<evidence type="ECO:0000256" key="1">
    <source>
        <dbReference type="SAM" id="MobiDB-lite"/>
    </source>
</evidence>
<proteinExistence type="predicted"/>
<organism evidence="2 3">
    <name type="scientific">Oesophagostomum dentatum</name>
    <name type="common">Nodular worm</name>
    <dbReference type="NCBI Taxonomy" id="61180"/>
    <lineage>
        <taxon>Eukaryota</taxon>
        <taxon>Metazoa</taxon>
        <taxon>Ecdysozoa</taxon>
        <taxon>Nematoda</taxon>
        <taxon>Chromadorea</taxon>
        <taxon>Rhabditida</taxon>
        <taxon>Rhabditina</taxon>
        <taxon>Rhabditomorpha</taxon>
        <taxon>Strongyloidea</taxon>
        <taxon>Strongylidae</taxon>
        <taxon>Oesophagostomum</taxon>
    </lineage>
</organism>
<evidence type="ECO:0000313" key="2">
    <source>
        <dbReference type="EMBL" id="KHJ75687.1"/>
    </source>
</evidence>
<dbReference type="OrthoDB" id="10557578at2759"/>
<sequence length="84" mass="9778">MRCYCARSSRFDRLVVQASSSSDSDSSSESEAEKDKDELKDALKKIEKDRLEGHQKYMEGDRKRKYNTTYEDKPLTGAEEEAYR</sequence>
<feature type="compositionally biased region" description="Basic and acidic residues" evidence="1">
    <location>
        <begin position="31"/>
        <end position="62"/>
    </location>
</feature>
<dbReference type="AlphaFoldDB" id="A0A0B1RWX6"/>
<protein>
    <submittedName>
        <fullName evidence="2">Uncharacterized protein</fullName>
    </submittedName>
</protein>
<dbReference type="Proteomes" id="UP000053660">
    <property type="component" value="Unassembled WGS sequence"/>
</dbReference>
<name>A0A0B1RWX6_OESDE</name>
<dbReference type="EMBL" id="KN612499">
    <property type="protein sequence ID" value="KHJ75687.1"/>
    <property type="molecule type" value="Genomic_DNA"/>
</dbReference>
<evidence type="ECO:0000313" key="3">
    <source>
        <dbReference type="Proteomes" id="UP000053660"/>
    </source>
</evidence>
<keyword evidence="3" id="KW-1185">Reference proteome</keyword>
<feature type="non-terminal residue" evidence="2">
    <location>
        <position position="84"/>
    </location>
</feature>
<feature type="region of interest" description="Disordered" evidence="1">
    <location>
        <begin position="16"/>
        <end position="84"/>
    </location>
</feature>
<reference evidence="2 3" key="1">
    <citation type="submission" date="2014-03" db="EMBL/GenBank/DDBJ databases">
        <title>Draft genome of the hookworm Oesophagostomum dentatum.</title>
        <authorList>
            <person name="Mitreva M."/>
        </authorList>
    </citation>
    <scope>NUCLEOTIDE SEQUENCE [LARGE SCALE GENOMIC DNA]</scope>
    <source>
        <strain evidence="2 3">OD-Hann</strain>
    </source>
</reference>
<accession>A0A0B1RWX6</accession>